<reference evidence="4 5" key="1">
    <citation type="submission" date="2014-12" db="EMBL/GenBank/DDBJ databases">
        <title>Frankia sp. BMG5.1 draft genome.</title>
        <authorList>
            <person name="Gtari M."/>
            <person name="Ghodhbane-Gtari F."/>
            <person name="Nouioui I."/>
            <person name="Ktari A."/>
            <person name="Hezbri K."/>
            <person name="Mimouni W."/>
            <person name="Sbissi I."/>
            <person name="Ayari A."/>
            <person name="Yamanaka T."/>
            <person name="Normand P."/>
            <person name="Tisa L.S."/>
            <person name="Boudabous A."/>
        </authorList>
    </citation>
    <scope>NUCLEOTIDE SEQUENCE [LARGE SCALE GENOMIC DNA]</scope>
    <source>
        <strain evidence="4 5">BMG5.1</strain>
    </source>
</reference>
<evidence type="ECO:0000256" key="2">
    <source>
        <dbReference type="SAM" id="Phobius"/>
    </source>
</evidence>
<dbReference type="EMBL" id="JWIO01000017">
    <property type="protein sequence ID" value="KLL11256.1"/>
    <property type="molecule type" value="Genomic_DNA"/>
</dbReference>
<name>A0ABR5F3F5_9ACTN</name>
<evidence type="ECO:0000256" key="1">
    <source>
        <dbReference type="SAM" id="MobiDB-lite"/>
    </source>
</evidence>
<gene>
    <name evidence="4" type="ORF">FrCorBMG51_12625</name>
</gene>
<feature type="domain" description="Mce/MlaD" evidence="3">
    <location>
        <begin position="44"/>
        <end position="122"/>
    </location>
</feature>
<keyword evidence="2" id="KW-0472">Membrane</keyword>
<keyword evidence="5" id="KW-1185">Reference proteome</keyword>
<dbReference type="PANTHER" id="PTHR33371">
    <property type="entry name" value="INTERMEMBRANE PHOSPHOLIPID TRANSPORT SYSTEM BINDING PROTEIN MLAD-RELATED"/>
    <property type="match status" value="1"/>
</dbReference>
<dbReference type="Pfam" id="PF02470">
    <property type="entry name" value="MlaD"/>
    <property type="match status" value="1"/>
</dbReference>
<evidence type="ECO:0000259" key="3">
    <source>
        <dbReference type="Pfam" id="PF02470"/>
    </source>
</evidence>
<accession>A0ABR5F3F5</accession>
<dbReference type="RefSeq" id="WP_047223251.1">
    <property type="nucleotide sequence ID" value="NZ_JWIO01000017.1"/>
</dbReference>
<evidence type="ECO:0000313" key="4">
    <source>
        <dbReference type="EMBL" id="KLL11256.1"/>
    </source>
</evidence>
<evidence type="ECO:0000313" key="5">
    <source>
        <dbReference type="Proteomes" id="UP000035425"/>
    </source>
</evidence>
<comment type="caution">
    <text evidence="4">The sequence shown here is derived from an EMBL/GenBank/DDBJ whole genome shotgun (WGS) entry which is preliminary data.</text>
</comment>
<dbReference type="InterPro" id="IPR052336">
    <property type="entry name" value="MlaD_Phospholipid_Transporter"/>
</dbReference>
<proteinExistence type="predicted"/>
<sequence>MAGGTANGWARQRSLLIGIGLVVAFAISIYIALTASGGLPGTSGRSVKAAFDEVGSLRNGDDVRIAGVRVGQVKDVRIVDGQPLVTLRFDKGRKIYRDASALTATVSARSALGQKYVDFRPGTPDTGELGRNEIIPASKTGDAQELSDVLRVLDQPTRDALGSTLREVGGGASGHSQDFKDAAAALPQELPDLATVSRALSVNNGADLTDLLRAADSLSQSFEGHQQQLAELVDRVSTTLQALDVDDQAPLGATLDRVPQTLVDARGALDQLRAPLAQTGQAMTGLQPGAVALGNATEDVRGVLREGVPPLEKVPGVAGQADPVVPQLTKVLSDAKPLAPRLVDALGNARQPLGVAAPYAPEVSLFFSYMADALSDGDAAGHWLRIYPVIGSETVSGILPLRDPLTNRNAYPVPGQAARDKSTSVLGNRR</sequence>
<organism evidence="4 5">
    <name type="scientific">Protofrankia coriariae</name>
    <dbReference type="NCBI Taxonomy" id="1562887"/>
    <lineage>
        <taxon>Bacteria</taxon>
        <taxon>Bacillati</taxon>
        <taxon>Actinomycetota</taxon>
        <taxon>Actinomycetes</taxon>
        <taxon>Frankiales</taxon>
        <taxon>Frankiaceae</taxon>
        <taxon>Protofrankia</taxon>
    </lineage>
</organism>
<protein>
    <submittedName>
        <fullName evidence="4">Organic solvent ABC transporter substrate-bindng protein</fullName>
    </submittedName>
</protein>
<keyword evidence="2" id="KW-0812">Transmembrane</keyword>
<keyword evidence="2" id="KW-1133">Transmembrane helix</keyword>
<feature type="region of interest" description="Disordered" evidence="1">
    <location>
        <begin position="409"/>
        <end position="430"/>
    </location>
</feature>
<feature type="transmembrane region" description="Helical" evidence="2">
    <location>
        <begin position="15"/>
        <end position="33"/>
    </location>
</feature>
<dbReference type="Proteomes" id="UP000035425">
    <property type="component" value="Unassembled WGS sequence"/>
</dbReference>
<dbReference type="PANTHER" id="PTHR33371:SF4">
    <property type="entry name" value="INTERMEMBRANE PHOSPHOLIPID TRANSPORT SYSTEM BINDING PROTEIN MLAD"/>
    <property type="match status" value="1"/>
</dbReference>
<dbReference type="InterPro" id="IPR003399">
    <property type="entry name" value="Mce/MlaD"/>
</dbReference>